<dbReference type="EMBL" id="JBHRZN010000002">
    <property type="protein sequence ID" value="MFC3849832.1"/>
    <property type="molecule type" value="Genomic_DNA"/>
</dbReference>
<evidence type="ECO:0000256" key="6">
    <source>
        <dbReference type="SAM" id="MobiDB-lite"/>
    </source>
</evidence>
<accession>A0ABV7ZRE2</accession>
<organism evidence="8 9">
    <name type="scientific">Corynebacterium hansenii</name>
    <dbReference type="NCBI Taxonomy" id="394964"/>
    <lineage>
        <taxon>Bacteria</taxon>
        <taxon>Bacillati</taxon>
        <taxon>Actinomycetota</taxon>
        <taxon>Actinomycetes</taxon>
        <taxon>Mycobacteriales</taxon>
        <taxon>Corynebacteriaceae</taxon>
        <taxon>Corynebacterium</taxon>
    </lineage>
</organism>
<feature type="signal peptide" evidence="7">
    <location>
        <begin position="1"/>
        <end position="27"/>
    </location>
</feature>
<evidence type="ECO:0000256" key="1">
    <source>
        <dbReference type="ARBA" id="ARBA00022475"/>
    </source>
</evidence>
<dbReference type="InterPro" id="IPR025971">
    <property type="entry name" value="LppP/LprE"/>
</dbReference>
<feature type="chain" id="PRO_5047539060" evidence="7">
    <location>
        <begin position="28"/>
        <end position="215"/>
    </location>
</feature>
<evidence type="ECO:0000313" key="8">
    <source>
        <dbReference type="EMBL" id="MFC3849832.1"/>
    </source>
</evidence>
<keyword evidence="3" id="KW-0472">Membrane</keyword>
<keyword evidence="9" id="KW-1185">Reference proteome</keyword>
<keyword evidence="4" id="KW-0564">Palmitate</keyword>
<comment type="caution">
    <text evidence="8">The sequence shown here is derived from an EMBL/GenBank/DDBJ whole genome shotgun (WGS) entry which is preliminary data.</text>
</comment>
<keyword evidence="2 7" id="KW-0732">Signal</keyword>
<reference evidence="9" key="1">
    <citation type="journal article" date="2019" name="Int. J. Syst. Evol. Microbiol.">
        <title>The Global Catalogue of Microorganisms (GCM) 10K type strain sequencing project: providing services to taxonomists for standard genome sequencing and annotation.</title>
        <authorList>
            <consortium name="The Broad Institute Genomics Platform"/>
            <consortium name="The Broad Institute Genome Sequencing Center for Infectious Disease"/>
            <person name="Wu L."/>
            <person name="Ma J."/>
        </authorList>
    </citation>
    <scope>NUCLEOTIDE SEQUENCE [LARGE SCALE GENOMIC DNA]</scope>
    <source>
        <strain evidence="9">CCUG 53252</strain>
    </source>
</reference>
<keyword evidence="5 8" id="KW-0449">Lipoprotein</keyword>
<protein>
    <submittedName>
        <fullName evidence="8">LppP/LprE family lipoprotein</fullName>
    </submittedName>
</protein>
<sequence>MRYAKGLTSKAPKAGFAAACALALALAGCGDGGGSGNGGEEVVTETTTVTGTDGAEGKPNPTTETETTTTGGGGGSGGDCGVDRNARVISDSIKKVDPPASGDRWELESTNFDPCGELTYALFHQMPQGNAQFATKILMFHDGEYLGVDALNPQQGWIIGEGDGWFEVEYKDWKALEESGEPNAAAPKYTTKVKFTWSESEGKVVLDGELPNQDS</sequence>
<feature type="compositionally biased region" description="Low complexity" evidence="6">
    <location>
        <begin position="40"/>
        <end position="53"/>
    </location>
</feature>
<feature type="region of interest" description="Disordered" evidence="6">
    <location>
        <begin position="33"/>
        <end position="81"/>
    </location>
</feature>
<name>A0ABV7ZRE2_9CORY</name>
<gene>
    <name evidence="8" type="ORF">ACFORJ_06590</name>
</gene>
<feature type="compositionally biased region" description="Gly residues" evidence="6">
    <location>
        <begin position="70"/>
        <end position="80"/>
    </location>
</feature>
<evidence type="ECO:0000256" key="4">
    <source>
        <dbReference type="ARBA" id="ARBA00023139"/>
    </source>
</evidence>
<dbReference type="Proteomes" id="UP001595751">
    <property type="component" value="Unassembled WGS sequence"/>
</dbReference>
<keyword evidence="1" id="KW-1003">Cell membrane</keyword>
<evidence type="ECO:0000256" key="2">
    <source>
        <dbReference type="ARBA" id="ARBA00022729"/>
    </source>
</evidence>
<dbReference type="PROSITE" id="PS51257">
    <property type="entry name" value="PROKAR_LIPOPROTEIN"/>
    <property type="match status" value="1"/>
</dbReference>
<dbReference type="Pfam" id="PF14041">
    <property type="entry name" value="Lipoprotein_21"/>
    <property type="match status" value="1"/>
</dbReference>
<proteinExistence type="predicted"/>
<evidence type="ECO:0000313" key="9">
    <source>
        <dbReference type="Proteomes" id="UP001595751"/>
    </source>
</evidence>
<evidence type="ECO:0000256" key="3">
    <source>
        <dbReference type="ARBA" id="ARBA00023136"/>
    </source>
</evidence>
<evidence type="ECO:0000256" key="7">
    <source>
        <dbReference type="SAM" id="SignalP"/>
    </source>
</evidence>
<evidence type="ECO:0000256" key="5">
    <source>
        <dbReference type="ARBA" id="ARBA00023288"/>
    </source>
</evidence>
<dbReference type="RefSeq" id="WP_153251508.1">
    <property type="nucleotide sequence ID" value="NZ_CP047211.1"/>
</dbReference>